<geneLocation type="plasmid" evidence="9 10">
    <name>pFA1</name>
</geneLocation>
<comment type="similarity">
    <text evidence="2">Belongs to the SusD family.</text>
</comment>
<dbReference type="Pfam" id="PF07980">
    <property type="entry name" value="SusD_RagB"/>
    <property type="match status" value="1"/>
</dbReference>
<evidence type="ECO:0000256" key="3">
    <source>
        <dbReference type="ARBA" id="ARBA00022729"/>
    </source>
</evidence>
<feature type="domain" description="RagB/SusD" evidence="7">
    <location>
        <begin position="298"/>
        <end position="602"/>
    </location>
</feature>
<accession>A0AAU9CQ78</accession>
<evidence type="ECO:0000313" key="9">
    <source>
        <dbReference type="EMBL" id="BDD11540.1"/>
    </source>
</evidence>
<dbReference type="KEGG" id="fax:FUAX_39720"/>
<feature type="domain" description="SusD-like N-terminal" evidence="8">
    <location>
        <begin position="81"/>
        <end position="194"/>
    </location>
</feature>
<dbReference type="Pfam" id="PF14322">
    <property type="entry name" value="SusD-like_3"/>
    <property type="match status" value="1"/>
</dbReference>
<proteinExistence type="inferred from homology"/>
<evidence type="ECO:0000256" key="4">
    <source>
        <dbReference type="ARBA" id="ARBA00023136"/>
    </source>
</evidence>
<gene>
    <name evidence="9" type="ORF">FUAX_39720</name>
</gene>
<dbReference type="InterPro" id="IPR033985">
    <property type="entry name" value="SusD-like_N"/>
</dbReference>
<evidence type="ECO:0000256" key="1">
    <source>
        <dbReference type="ARBA" id="ARBA00004442"/>
    </source>
</evidence>
<keyword evidence="9" id="KW-0614">Plasmid</keyword>
<dbReference type="GO" id="GO:0009279">
    <property type="term" value="C:cell outer membrane"/>
    <property type="evidence" value="ECO:0007669"/>
    <property type="project" value="UniProtKB-SubCell"/>
</dbReference>
<dbReference type="Proteomes" id="UP001348817">
    <property type="component" value="Plasmid pFA1"/>
</dbReference>
<evidence type="ECO:0000256" key="2">
    <source>
        <dbReference type="ARBA" id="ARBA00006275"/>
    </source>
</evidence>
<sequence length="603" mass="69585">MKKTFAILFIVVAGFLSACEDELERLPEYSLVEKTTFTTYNNYKLYMWKFYTTFSGFSGWGNDRNEWSGDMMLHGERNTGSNWLWNNITVPSSPNGLYKNSYKAIREINLMLGSLPENNTLTEKEKNHWQSVGLFFRSYHYFQLLKAYGGVIWVDKYINETDDEYLYAPRASRDEIATNILNDLNFAAENVKAGGDGANTVNTNVVKALISRFGLFEGTWRKYHNLGDEGKYLQASKSASEDLLAAYPAIHNNYDDVYNSLDLSSINGIIFYRDYVVGQAVHDLTHWIRTSQAPRRDLTKKAADMFLCADGQTRWNSPMFEGDATPHQEFRNRDRRMLYIICPPYKVKGNVGGDKHKWEHTGEALDREFMDLMASISPEGRKRMPEVNWAGFVQPRQPNFRKGDMPGTYDPGYNVTTTGYKNWKWYNTNHIKFYGNDETDAPIFRIGEVMLNYAEVMYELGSFDQSVADKTINKLRARGHVASMTVADIDANFDPTRNAKVAPVLWEIRRERAVELMCDGFRFDDLRRWKLMEEAAEEKLGRYVVKADYNNVPQIQGNKTEGYVSPYLNQGIPPAFPEHYYLYPLPSQELVLNDKLEQNPGWE</sequence>
<evidence type="ECO:0000313" key="10">
    <source>
        <dbReference type="Proteomes" id="UP001348817"/>
    </source>
</evidence>
<dbReference type="EMBL" id="AP025315">
    <property type="protein sequence ID" value="BDD11540.1"/>
    <property type="molecule type" value="Genomic_DNA"/>
</dbReference>
<keyword evidence="10" id="KW-1185">Reference proteome</keyword>
<dbReference type="PROSITE" id="PS51257">
    <property type="entry name" value="PROKAR_LIPOPROTEIN"/>
    <property type="match status" value="1"/>
</dbReference>
<dbReference type="Gene3D" id="1.25.40.390">
    <property type="match status" value="1"/>
</dbReference>
<dbReference type="InterPro" id="IPR011990">
    <property type="entry name" value="TPR-like_helical_dom_sf"/>
</dbReference>
<evidence type="ECO:0000256" key="5">
    <source>
        <dbReference type="ARBA" id="ARBA00023237"/>
    </source>
</evidence>
<feature type="chain" id="PRO_5043840732" evidence="6">
    <location>
        <begin position="19"/>
        <end position="603"/>
    </location>
</feature>
<reference evidence="9 10" key="1">
    <citation type="submission" date="2021-12" db="EMBL/GenBank/DDBJ databases">
        <title>Genome sequencing of bacteria with rrn-lacking chromosome and rrn-plasmid.</title>
        <authorList>
            <person name="Anda M."/>
            <person name="Iwasaki W."/>
        </authorList>
    </citation>
    <scope>NUCLEOTIDE SEQUENCE [LARGE SCALE GENOMIC DNA]</scope>
    <source>
        <strain evidence="9 10">DSM 100852</strain>
        <plasmid evidence="9 10">pFA1</plasmid>
    </source>
</reference>
<keyword evidence="3 6" id="KW-0732">Signal</keyword>
<name>A0AAU9CQ78_9BACT</name>
<organism evidence="9 10">
    <name type="scientific">Fulvitalea axinellae</name>
    <dbReference type="NCBI Taxonomy" id="1182444"/>
    <lineage>
        <taxon>Bacteria</taxon>
        <taxon>Pseudomonadati</taxon>
        <taxon>Bacteroidota</taxon>
        <taxon>Cytophagia</taxon>
        <taxon>Cytophagales</taxon>
        <taxon>Persicobacteraceae</taxon>
        <taxon>Fulvitalea</taxon>
    </lineage>
</organism>
<keyword evidence="5" id="KW-0998">Cell outer membrane</keyword>
<evidence type="ECO:0000259" key="7">
    <source>
        <dbReference type="Pfam" id="PF07980"/>
    </source>
</evidence>
<dbReference type="RefSeq" id="WP_338395030.1">
    <property type="nucleotide sequence ID" value="NZ_AP025315.1"/>
</dbReference>
<feature type="signal peptide" evidence="6">
    <location>
        <begin position="1"/>
        <end position="18"/>
    </location>
</feature>
<protein>
    <submittedName>
        <fullName evidence="9">Starch-binding protein</fullName>
    </submittedName>
</protein>
<comment type="subcellular location">
    <subcellularLocation>
        <location evidence="1">Cell outer membrane</location>
    </subcellularLocation>
</comment>
<dbReference type="AlphaFoldDB" id="A0AAU9CQ78"/>
<evidence type="ECO:0000259" key="8">
    <source>
        <dbReference type="Pfam" id="PF14322"/>
    </source>
</evidence>
<keyword evidence="4" id="KW-0472">Membrane</keyword>
<evidence type="ECO:0000256" key="6">
    <source>
        <dbReference type="SAM" id="SignalP"/>
    </source>
</evidence>
<dbReference type="InterPro" id="IPR012944">
    <property type="entry name" value="SusD_RagB_dom"/>
</dbReference>
<dbReference type="SUPFAM" id="SSF48452">
    <property type="entry name" value="TPR-like"/>
    <property type="match status" value="1"/>
</dbReference>